<keyword evidence="3" id="KW-1185">Reference proteome</keyword>
<organism evidence="2 3">
    <name type="scientific">Alkalibacillus haloalkaliphilus</name>
    <dbReference type="NCBI Taxonomy" id="94136"/>
    <lineage>
        <taxon>Bacteria</taxon>
        <taxon>Bacillati</taxon>
        <taxon>Bacillota</taxon>
        <taxon>Bacilli</taxon>
        <taxon>Bacillales</taxon>
        <taxon>Bacillaceae</taxon>
        <taxon>Alkalibacillus</taxon>
    </lineage>
</organism>
<gene>
    <name evidence="2" type="ORF">AHA02nite_20150</name>
</gene>
<proteinExistence type="predicted"/>
<evidence type="ECO:0000313" key="2">
    <source>
        <dbReference type="EMBL" id="GEN46239.1"/>
    </source>
</evidence>
<evidence type="ECO:0000313" key="3">
    <source>
        <dbReference type="Proteomes" id="UP000321440"/>
    </source>
</evidence>
<feature type="transmembrane region" description="Helical" evidence="1">
    <location>
        <begin position="7"/>
        <end position="27"/>
    </location>
</feature>
<dbReference type="AlphaFoldDB" id="A0A511W569"/>
<dbReference type="RefSeq" id="WP_218025414.1">
    <property type="nucleotide sequence ID" value="NZ_BJYA01000013.1"/>
</dbReference>
<evidence type="ECO:0000256" key="1">
    <source>
        <dbReference type="SAM" id="Phobius"/>
    </source>
</evidence>
<keyword evidence="1" id="KW-0472">Membrane</keyword>
<protein>
    <submittedName>
        <fullName evidence="2">Uncharacterized protein</fullName>
    </submittedName>
</protein>
<dbReference type="EMBL" id="BJYA01000013">
    <property type="protein sequence ID" value="GEN46239.1"/>
    <property type="molecule type" value="Genomic_DNA"/>
</dbReference>
<name>A0A511W569_9BACI</name>
<comment type="caution">
    <text evidence="2">The sequence shown here is derived from an EMBL/GenBank/DDBJ whole genome shotgun (WGS) entry which is preliminary data.</text>
</comment>
<keyword evidence="1" id="KW-1133">Transmembrane helix</keyword>
<reference evidence="2 3" key="1">
    <citation type="submission" date="2019-07" db="EMBL/GenBank/DDBJ databases">
        <title>Whole genome shotgun sequence of Alkalibacillus haloalkaliphilus NBRC 103110.</title>
        <authorList>
            <person name="Hosoyama A."/>
            <person name="Uohara A."/>
            <person name="Ohji S."/>
            <person name="Ichikawa N."/>
        </authorList>
    </citation>
    <scope>NUCLEOTIDE SEQUENCE [LARGE SCALE GENOMIC DNA]</scope>
    <source>
        <strain evidence="2 3">NBRC 103110</strain>
    </source>
</reference>
<keyword evidence="1" id="KW-0812">Transmembrane</keyword>
<accession>A0A511W569</accession>
<dbReference type="Proteomes" id="UP000321440">
    <property type="component" value="Unassembled WGS sequence"/>
</dbReference>
<sequence>MSKKDKITWFTLGFIFLISLVMLYFNISLTSLPTTFSNVVKEHLESEEDFDQIEHLAVSQGITITTGGFFDRTMIHKPDDDREFAIEEENEVHDLLNSDMRVYNGGRIEERTEAFDLYIHFEDGSEQYYTVSETSIAVLDDEGFTEYKVLDDDNEIFDYLDSLYDD</sequence>